<evidence type="ECO:0000313" key="2">
    <source>
        <dbReference type="EMBL" id="XDJ02251.1"/>
    </source>
</evidence>
<dbReference type="EMBL" id="PP952070">
    <property type="protein sequence ID" value="XDJ02251.1"/>
    <property type="molecule type" value="Genomic_DNA"/>
</dbReference>
<organism evidence="2">
    <name type="scientific">Staphylococcus phage Pel53</name>
    <dbReference type="NCBI Taxonomy" id="3234048"/>
    <lineage>
        <taxon>Viruses</taxon>
        <taxon>Duplodnaviria</taxon>
        <taxon>Heunggongvirae</taxon>
        <taxon>Uroviricota</taxon>
        <taxon>Caudoviricetes</taxon>
        <taxon>Chaseviridae</taxon>
        <taxon>Cleopatravirinae</taxon>
    </lineage>
</organism>
<name>A0AB39C6Q2_9CAUD</name>
<feature type="coiled-coil region" evidence="1">
    <location>
        <begin position="54"/>
        <end position="81"/>
    </location>
</feature>
<reference evidence="2" key="1">
    <citation type="submission" date="2024-06" db="EMBL/GenBank/DDBJ databases">
        <title>New lytic and new temperate phages specific for Staphylococcus hyicus.</title>
        <authorList>
            <person name="Petrzik K."/>
            <person name="Sovova L."/>
        </authorList>
    </citation>
    <scope>NUCLEOTIDE SEQUENCE</scope>
</reference>
<sequence>MKVEELADRLAAAKRELATHSNRLETLKGFGTKTEDIQLFTDNIWFSMNRAQFVQIQEGRLDELVKRVAAYENLLVTLQATLDLELENVKG</sequence>
<protein>
    <submittedName>
        <fullName evidence="2">Uncharacterized protein</fullName>
    </submittedName>
</protein>
<evidence type="ECO:0000256" key="1">
    <source>
        <dbReference type="SAM" id="Coils"/>
    </source>
</evidence>
<gene>
    <name evidence="2" type="ORF">ShPel53_38</name>
</gene>
<proteinExistence type="predicted"/>
<accession>A0AB39C6Q2</accession>
<keyword evidence="1" id="KW-0175">Coiled coil</keyword>